<dbReference type="CDD" id="cd01610">
    <property type="entry name" value="PAP2_like"/>
    <property type="match status" value="1"/>
</dbReference>
<keyword evidence="5 7" id="KW-1133">Transmembrane helix</keyword>
<keyword evidence="10" id="KW-1185">Reference proteome</keyword>
<evidence type="ECO:0000256" key="4">
    <source>
        <dbReference type="ARBA" id="ARBA00022801"/>
    </source>
</evidence>
<keyword evidence="6 7" id="KW-0472">Membrane</keyword>
<proteinExistence type="predicted"/>
<evidence type="ECO:0000256" key="2">
    <source>
        <dbReference type="ARBA" id="ARBA00022475"/>
    </source>
</evidence>
<dbReference type="SUPFAM" id="SSF48317">
    <property type="entry name" value="Acid phosphatase/Vanadium-dependent haloperoxidase"/>
    <property type="match status" value="1"/>
</dbReference>
<evidence type="ECO:0000256" key="6">
    <source>
        <dbReference type="ARBA" id="ARBA00023136"/>
    </source>
</evidence>
<evidence type="ECO:0000256" key="3">
    <source>
        <dbReference type="ARBA" id="ARBA00022692"/>
    </source>
</evidence>
<evidence type="ECO:0000259" key="8">
    <source>
        <dbReference type="SMART" id="SM00014"/>
    </source>
</evidence>
<gene>
    <name evidence="9" type="ORF">BG53_11300</name>
</gene>
<feature type="transmembrane region" description="Helical" evidence="7">
    <location>
        <begin position="164"/>
        <end position="184"/>
    </location>
</feature>
<dbReference type="OrthoDB" id="9789113at2"/>
<keyword evidence="3 7" id="KW-0812">Transmembrane</keyword>
<feature type="transmembrane region" description="Helical" evidence="7">
    <location>
        <begin position="134"/>
        <end position="152"/>
    </location>
</feature>
<evidence type="ECO:0000313" key="9">
    <source>
        <dbReference type="EMBL" id="EXX91412.1"/>
    </source>
</evidence>
<feature type="transmembrane region" description="Helical" evidence="7">
    <location>
        <begin position="35"/>
        <end position="59"/>
    </location>
</feature>
<keyword evidence="4" id="KW-0378">Hydrolase</keyword>
<evidence type="ECO:0000256" key="5">
    <source>
        <dbReference type="ARBA" id="ARBA00022989"/>
    </source>
</evidence>
<dbReference type="PANTHER" id="PTHR14969:SF62">
    <property type="entry name" value="DECAPRENYLPHOSPHORYL-5-PHOSPHORIBOSE PHOSPHATASE RV3807C-RELATED"/>
    <property type="match status" value="1"/>
</dbReference>
<protein>
    <submittedName>
        <fullName evidence="9">Phosphoesterase</fullName>
    </submittedName>
</protein>
<dbReference type="PANTHER" id="PTHR14969">
    <property type="entry name" value="SPHINGOSINE-1-PHOSPHATE PHOSPHOHYDROLASE"/>
    <property type="match status" value="1"/>
</dbReference>
<dbReference type="EMBL" id="JFHU01000031">
    <property type="protein sequence ID" value="EXX91412.1"/>
    <property type="molecule type" value="Genomic_DNA"/>
</dbReference>
<dbReference type="AlphaFoldDB" id="A0A9W5S2K1"/>
<accession>A0A9W5S2K1</accession>
<dbReference type="GO" id="GO:0016787">
    <property type="term" value="F:hydrolase activity"/>
    <property type="evidence" value="ECO:0007669"/>
    <property type="project" value="UniProtKB-KW"/>
</dbReference>
<sequence>MERIRRWLHVGEHRMLFWANRRSLNASINMWLGRWLGLVTHMGGATFTLATSMLLGLFAPQPWSTAGWQSLVAVALSHIPVAIVKRNFKRLRPYQALEKVNIGRKPLVDPSFPSGHTTAFFAWMMPLFMAKAELIPLLLPFVIVFGMSVAWSRMYLGLHYPSDVIAGGLLGSLTAFGVSFIGWLQI</sequence>
<dbReference type="Proteomes" id="UP000053750">
    <property type="component" value="Unassembled WGS sequence"/>
</dbReference>
<organism evidence="9 10">
    <name type="scientific">Paenibacillus darwinianus</name>
    <dbReference type="NCBI Taxonomy" id="1380763"/>
    <lineage>
        <taxon>Bacteria</taxon>
        <taxon>Bacillati</taxon>
        <taxon>Bacillota</taxon>
        <taxon>Bacilli</taxon>
        <taxon>Bacillales</taxon>
        <taxon>Paenibacillaceae</taxon>
        <taxon>Paenibacillus</taxon>
    </lineage>
</organism>
<evidence type="ECO:0000256" key="7">
    <source>
        <dbReference type="SAM" id="Phobius"/>
    </source>
</evidence>
<keyword evidence="2" id="KW-1003">Cell membrane</keyword>
<name>A0A9W5S2K1_9BACL</name>
<dbReference type="Pfam" id="PF01569">
    <property type="entry name" value="PAP2"/>
    <property type="match status" value="1"/>
</dbReference>
<dbReference type="InterPro" id="IPR036938">
    <property type="entry name" value="PAP2/HPO_sf"/>
</dbReference>
<dbReference type="SMART" id="SM00014">
    <property type="entry name" value="acidPPc"/>
    <property type="match status" value="1"/>
</dbReference>
<comment type="subcellular location">
    <subcellularLocation>
        <location evidence="1">Cell membrane</location>
        <topology evidence="1">Multi-pass membrane protein</topology>
    </subcellularLocation>
</comment>
<evidence type="ECO:0000313" key="10">
    <source>
        <dbReference type="Proteomes" id="UP000053750"/>
    </source>
</evidence>
<comment type="caution">
    <text evidence="9">The sequence shown here is derived from an EMBL/GenBank/DDBJ whole genome shotgun (WGS) entry which is preliminary data.</text>
</comment>
<feature type="domain" description="Phosphatidic acid phosphatase type 2/haloperoxidase" evidence="8">
    <location>
        <begin position="68"/>
        <end position="179"/>
    </location>
</feature>
<evidence type="ECO:0000256" key="1">
    <source>
        <dbReference type="ARBA" id="ARBA00004651"/>
    </source>
</evidence>
<dbReference type="GO" id="GO:0005886">
    <property type="term" value="C:plasma membrane"/>
    <property type="evidence" value="ECO:0007669"/>
    <property type="project" value="UniProtKB-SubCell"/>
</dbReference>
<dbReference type="InterPro" id="IPR000326">
    <property type="entry name" value="PAP2/HPO"/>
</dbReference>
<dbReference type="Gene3D" id="1.20.144.10">
    <property type="entry name" value="Phosphatidic acid phosphatase type 2/haloperoxidase"/>
    <property type="match status" value="1"/>
</dbReference>
<feature type="transmembrane region" description="Helical" evidence="7">
    <location>
        <begin position="65"/>
        <end position="84"/>
    </location>
</feature>
<reference evidence="9 10" key="1">
    <citation type="submission" date="2014-02" db="EMBL/GenBank/DDBJ databases">
        <title>Genome sequence of Paenibacillus darwinianus reveals adaptive mechanisms for survival in Antarctic soils.</title>
        <authorList>
            <person name="Dsouza M."/>
            <person name="Taylor M.W."/>
            <person name="Turner S.J."/>
            <person name="Aislabie J."/>
        </authorList>
    </citation>
    <scope>NUCLEOTIDE SEQUENCE [LARGE SCALE GENOMIC DNA]</scope>
    <source>
        <strain evidence="9 10">CE1</strain>
    </source>
</reference>